<evidence type="ECO:0000313" key="1">
    <source>
        <dbReference type="EMBL" id="CAG6469167.1"/>
    </source>
</evidence>
<dbReference type="EMBL" id="HBUE01062306">
    <property type="protein sequence ID" value="CAG6469167.1"/>
    <property type="molecule type" value="Transcribed_RNA"/>
</dbReference>
<organism evidence="1">
    <name type="scientific">Culex pipiens</name>
    <name type="common">House mosquito</name>
    <dbReference type="NCBI Taxonomy" id="7175"/>
    <lineage>
        <taxon>Eukaryota</taxon>
        <taxon>Metazoa</taxon>
        <taxon>Ecdysozoa</taxon>
        <taxon>Arthropoda</taxon>
        <taxon>Hexapoda</taxon>
        <taxon>Insecta</taxon>
        <taxon>Pterygota</taxon>
        <taxon>Neoptera</taxon>
        <taxon>Endopterygota</taxon>
        <taxon>Diptera</taxon>
        <taxon>Nematocera</taxon>
        <taxon>Culicoidea</taxon>
        <taxon>Culicidae</taxon>
        <taxon>Culicinae</taxon>
        <taxon>Culicini</taxon>
        <taxon>Culex</taxon>
        <taxon>Culex</taxon>
    </lineage>
</organism>
<protein>
    <submittedName>
        <fullName evidence="1">(northern house mosquito) hypothetical protein</fullName>
    </submittedName>
</protein>
<name>A0A8D8FE03_CULPI</name>
<accession>A0A8D8FE03</accession>
<reference evidence="1" key="1">
    <citation type="submission" date="2021-05" db="EMBL/GenBank/DDBJ databases">
        <authorList>
            <person name="Alioto T."/>
            <person name="Alioto T."/>
            <person name="Gomez Garrido J."/>
        </authorList>
    </citation>
    <scope>NUCLEOTIDE SEQUENCE</scope>
</reference>
<sequence>MSKTTPSPTVPLANIFAEQLLGRHLRPERIVVGNERNSGPRRRRRYNYLPVPLGCADSASFERYRHRRAINVRQPKNVVHSVIDNHILPELGCLGTCQILHHKPVSGVDNLPLRCNIYVKEGRPLPGPVDSIGIRGKVATS</sequence>
<dbReference type="AlphaFoldDB" id="A0A8D8FE03"/>
<proteinExistence type="predicted"/>